<dbReference type="KEGG" id="vg:80514457"/>
<proteinExistence type="predicted"/>
<feature type="region of interest" description="Disordered" evidence="2">
    <location>
        <begin position="477"/>
        <end position="496"/>
    </location>
</feature>
<feature type="domain" description="Bro-N" evidence="3">
    <location>
        <begin position="92"/>
        <end position="214"/>
    </location>
</feature>
<dbReference type="SMART" id="SM01040">
    <property type="entry name" value="Bro-N"/>
    <property type="match status" value="1"/>
</dbReference>
<dbReference type="InterPro" id="IPR003497">
    <property type="entry name" value="BRO_N_domain"/>
</dbReference>
<sequence length="527" mass="61084">MRENLLRILKEKDVNMTKKGYISLYDFVEKIIGSKNPVAYASKIKDHNPVIINEKEYISPESCLNILKNAKFTKCRELYNSLKVEDGDKSSIIDVNNNIFQFEGKRFTSFFVDKGDGKWDVWMYGAEVARFLGYVDQKQAIQDNIDENNKLSLDKLCEIYVGVNNLLPKTLDKKTKFINLSGFCNLIHHSKKPFAMKIKKWLDDEVIPALIMDGVYTMQPKELKVKFFYEDNYISDFFGKNCLYIAYVGVYNGVHIFKFGLTRRMFERDYLEHRKSFDKFMVIFIGECDNDKYVESMFKKELSVRGLDRSLVINGKTQTELFTITTKFDDEFFVTMMVDLIKDNPLPAVKEAENKIAVLENTLDVYKSAEDIQKLHYQSKISDSQARIAECQVKMAEIEYKLTDNFKLELDKEIRVSENNLKAKQTELEIVRAQSKQAPTNVTYTNDFSDSNIVLDSINVIVDSCVDKFNNTSEKGDISNISKKNNTKNNTHNRHNKCNTINTTRCNNRFSKNILGNIRVKPKIIDL</sequence>
<accession>A0A0G2Y7X5</accession>
<evidence type="ECO:0000313" key="5">
    <source>
        <dbReference type="Proteomes" id="UP000240461"/>
    </source>
</evidence>
<organism evidence="4 5">
    <name type="scientific">Acanthamoeba polyphaga mimivirus Kroon</name>
    <dbReference type="NCBI Taxonomy" id="3069720"/>
    <lineage>
        <taxon>Viruses</taxon>
        <taxon>Varidnaviria</taxon>
        <taxon>Bamfordvirae</taxon>
        <taxon>Nucleocytoviricota</taxon>
        <taxon>Megaviricetes</taxon>
        <taxon>Imitervirales</taxon>
        <taxon>Mimiviridae</taxon>
        <taxon>Megamimivirinae</taxon>
        <taxon>Mimivirus</taxon>
        <taxon>Mimivirus lagoaense</taxon>
    </lineage>
</organism>
<name>A0A0G2Y7X5_9VIRU</name>
<dbReference type="EMBL" id="KM982402">
    <property type="protein sequence ID" value="AKI80659.1"/>
    <property type="molecule type" value="Genomic_DNA"/>
</dbReference>
<feature type="compositionally biased region" description="Low complexity" evidence="2">
    <location>
        <begin position="478"/>
        <end position="490"/>
    </location>
</feature>
<evidence type="ECO:0000259" key="3">
    <source>
        <dbReference type="PROSITE" id="PS51750"/>
    </source>
</evidence>
<evidence type="ECO:0000256" key="2">
    <source>
        <dbReference type="SAM" id="MobiDB-lite"/>
    </source>
</evidence>
<dbReference type="Pfam" id="PF02498">
    <property type="entry name" value="Bro-N"/>
    <property type="match status" value="1"/>
</dbReference>
<dbReference type="PROSITE" id="PS51750">
    <property type="entry name" value="BRO_N"/>
    <property type="match status" value="1"/>
</dbReference>
<evidence type="ECO:0000313" key="4">
    <source>
        <dbReference type="EMBL" id="AKI80659.1"/>
    </source>
</evidence>
<reference evidence="4 5" key="1">
    <citation type="submission" date="2014-10" db="EMBL/GenBank/DDBJ databases">
        <title>Pan-genome analysis of Brazilian lineage A amoebal mimiviruses.</title>
        <authorList>
            <person name="Assis F.L."/>
            <person name="Abrahao J.S."/>
            <person name="Kroon E.G."/>
            <person name="Dornas F.P."/>
            <person name="Andrade K.R."/>
            <person name="Borato P.V.M."/>
            <person name="Pilotto M.R."/>
            <person name="Benamar S."/>
            <person name="LaScola B."/>
            <person name="Colson P."/>
        </authorList>
    </citation>
    <scope>NUCLEOTIDE SEQUENCE [LARGE SCALE GENOMIC DNA]</scope>
    <source>
        <strain evidence="4 5">Kroon</strain>
    </source>
</reference>
<keyword evidence="5" id="KW-1185">Reference proteome</keyword>
<evidence type="ECO:0000256" key="1">
    <source>
        <dbReference type="SAM" id="Coils"/>
    </source>
</evidence>
<dbReference type="Proteomes" id="UP000240461">
    <property type="component" value="Segment"/>
</dbReference>
<protein>
    <submittedName>
        <fullName evidence="4">Bro-n domain-containing protein</fullName>
    </submittedName>
</protein>
<feature type="coiled-coil region" evidence="1">
    <location>
        <begin position="407"/>
        <end position="434"/>
    </location>
</feature>
<keyword evidence="1" id="KW-0175">Coiled coil</keyword>